<sequence length="277" mass="30961">MDDNGSRRLSRRNRRHVSSPISLPLPCRQAHITEISMVGTQAESIPAHHTLRKELEPELHKSRLQPSVILPPAMPYLDRGIQGVESSSRVEPSRELRSCWHWHWHWRGSRSWKIPSGTVKEAASVREITLCPWLFVEPVTRHPSAVISTGSLQAKIGPINYAPSAQEQFQQRQKHQKTHNPVCELKRRTTSLARLSELVPRSIAFTEKDILRRFCPTEPESHCTQPESVAYEAITHDAKRKVGAAAAVVSYLGPSGGVVWSNAGPAQGKLSRAAVLL</sequence>
<accession>A0A9Q8T344</accession>
<dbReference type="KEGG" id="clup:CLUP02_13796"/>
<dbReference type="EMBL" id="CP019479">
    <property type="protein sequence ID" value="UQC88273.1"/>
    <property type="molecule type" value="Genomic_DNA"/>
</dbReference>
<dbReference type="Proteomes" id="UP000830671">
    <property type="component" value="Chromosome 7"/>
</dbReference>
<reference evidence="2" key="1">
    <citation type="journal article" date="2021" name="Mol. Plant Microbe Interact.">
        <title>Complete Genome Sequence of the Plant-Pathogenic Fungus Colletotrichum lupini.</title>
        <authorList>
            <person name="Baroncelli R."/>
            <person name="Pensec F."/>
            <person name="Da Lio D."/>
            <person name="Boufleur T."/>
            <person name="Vicente I."/>
            <person name="Sarrocco S."/>
            <person name="Picot A."/>
            <person name="Baraldi E."/>
            <person name="Sukno S."/>
            <person name="Thon M."/>
            <person name="Le Floch G."/>
        </authorList>
    </citation>
    <scope>NUCLEOTIDE SEQUENCE</scope>
    <source>
        <strain evidence="2">IMI 504893</strain>
    </source>
</reference>
<feature type="region of interest" description="Disordered" evidence="1">
    <location>
        <begin position="1"/>
        <end position="21"/>
    </location>
</feature>
<proteinExistence type="predicted"/>
<evidence type="ECO:0000313" key="3">
    <source>
        <dbReference type="Proteomes" id="UP000830671"/>
    </source>
</evidence>
<feature type="compositionally biased region" description="Basic residues" evidence="1">
    <location>
        <begin position="8"/>
        <end position="17"/>
    </location>
</feature>
<gene>
    <name evidence="2" type="ORF">CLUP02_13796</name>
</gene>
<dbReference type="RefSeq" id="XP_049149879.1">
    <property type="nucleotide sequence ID" value="XM_049292733.1"/>
</dbReference>
<dbReference type="AlphaFoldDB" id="A0A9Q8T344"/>
<name>A0A9Q8T344_9PEZI</name>
<organism evidence="2 3">
    <name type="scientific">Colletotrichum lupini</name>
    <dbReference type="NCBI Taxonomy" id="145971"/>
    <lineage>
        <taxon>Eukaryota</taxon>
        <taxon>Fungi</taxon>
        <taxon>Dikarya</taxon>
        <taxon>Ascomycota</taxon>
        <taxon>Pezizomycotina</taxon>
        <taxon>Sordariomycetes</taxon>
        <taxon>Hypocreomycetidae</taxon>
        <taxon>Glomerellales</taxon>
        <taxon>Glomerellaceae</taxon>
        <taxon>Colletotrichum</taxon>
        <taxon>Colletotrichum acutatum species complex</taxon>
    </lineage>
</organism>
<keyword evidence="3" id="KW-1185">Reference proteome</keyword>
<evidence type="ECO:0000313" key="2">
    <source>
        <dbReference type="EMBL" id="UQC88273.1"/>
    </source>
</evidence>
<dbReference type="GeneID" id="73347743"/>
<protein>
    <submittedName>
        <fullName evidence="2">Uncharacterized protein</fullName>
    </submittedName>
</protein>
<evidence type="ECO:0000256" key="1">
    <source>
        <dbReference type="SAM" id="MobiDB-lite"/>
    </source>
</evidence>